<dbReference type="Gene3D" id="1.10.10.10">
    <property type="entry name" value="Winged helix-like DNA-binding domain superfamily/Winged helix DNA-binding domain"/>
    <property type="match status" value="1"/>
</dbReference>
<dbReference type="PRINTS" id="PR00033">
    <property type="entry name" value="HTHASNC"/>
</dbReference>
<dbReference type="Gene3D" id="3.30.70.920">
    <property type="match status" value="1"/>
</dbReference>
<dbReference type="Pfam" id="PF01037">
    <property type="entry name" value="AsnC_trans_reg"/>
    <property type="match status" value="1"/>
</dbReference>
<evidence type="ECO:0000256" key="3">
    <source>
        <dbReference type="ARBA" id="ARBA00023163"/>
    </source>
</evidence>
<evidence type="ECO:0000313" key="5">
    <source>
        <dbReference type="EMBL" id="XBM46891.1"/>
    </source>
</evidence>
<dbReference type="InterPro" id="IPR019887">
    <property type="entry name" value="Tscrpt_reg_AsnC/Lrp_C"/>
</dbReference>
<accession>A0AAU7GAC2</accession>
<evidence type="ECO:0000259" key="4">
    <source>
        <dbReference type="PROSITE" id="PS50956"/>
    </source>
</evidence>
<evidence type="ECO:0000256" key="1">
    <source>
        <dbReference type="ARBA" id="ARBA00023015"/>
    </source>
</evidence>
<reference evidence="5" key="1">
    <citation type="submission" date="2024-05" db="EMBL/GenBank/DDBJ databases">
        <title>The Natural Products Discovery Center: Release of the First 8490 Sequenced Strains for Exploring Actinobacteria Biosynthetic Diversity.</title>
        <authorList>
            <person name="Kalkreuter E."/>
            <person name="Kautsar S.A."/>
            <person name="Yang D."/>
            <person name="Bader C.D."/>
            <person name="Teijaro C.N."/>
            <person name="Fluegel L."/>
            <person name="Davis C.M."/>
            <person name="Simpson J.R."/>
            <person name="Lauterbach L."/>
            <person name="Steele A.D."/>
            <person name="Gui C."/>
            <person name="Meng S."/>
            <person name="Li G."/>
            <person name="Viehrig K."/>
            <person name="Ye F."/>
            <person name="Su P."/>
            <person name="Kiefer A.F."/>
            <person name="Nichols A."/>
            <person name="Cepeda A.J."/>
            <person name="Yan W."/>
            <person name="Fan B."/>
            <person name="Jiang Y."/>
            <person name="Adhikari A."/>
            <person name="Zheng C.-J."/>
            <person name="Schuster L."/>
            <person name="Cowan T.M."/>
            <person name="Smanski M.J."/>
            <person name="Chevrette M.G."/>
            <person name="de Carvalho L.P.S."/>
            <person name="Shen B."/>
        </authorList>
    </citation>
    <scope>NUCLEOTIDE SEQUENCE</scope>
    <source>
        <strain evidence="5">NPDC080035</strain>
    </source>
</reference>
<name>A0AAU7GAC2_9MICO</name>
<dbReference type="AlphaFoldDB" id="A0AAU7GAC2"/>
<dbReference type="PROSITE" id="PS50956">
    <property type="entry name" value="HTH_ASNC_2"/>
    <property type="match status" value="1"/>
</dbReference>
<dbReference type="PANTHER" id="PTHR30154">
    <property type="entry name" value="LEUCINE-RESPONSIVE REGULATORY PROTEIN"/>
    <property type="match status" value="1"/>
</dbReference>
<dbReference type="Pfam" id="PF13412">
    <property type="entry name" value="HTH_24"/>
    <property type="match status" value="1"/>
</dbReference>
<dbReference type="GO" id="GO:0043200">
    <property type="term" value="P:response to amino acid"/>
    <property type="evidence" value="ECO:0007669"/>
    <property type="project" value="TreeGrafter"/>
</dbReference>
<keyword evidence="3" id="KW-0804">Transcription</keyword>
<evidence type="ECO:0000256" key="2">
    <source>
        <dbReference type="ARBA" id="ARBA00023125"/>
    </source>
</evidence>
<protein>
    <submittedName>
        <fullName evidence="5">Lrp/AsnC family transcriptional regulator</fullName>
    </submittedName>
</protein>
<dbReference type="SMART" id="SM00344">
    <property type="entry name" value="HTH_ASNC"/>
    <property type="match status" value="1"/>
</dbReference>
<dbReference type="InterPro" id="IPR011008">
    <property type="entry name" value="Dimeric_a/b-barrel"/>
</dbReference>
<dbReference type="CDD" id="cd00090">
    <property type="entry name" value="HTH_ARSR"/>
    <property type="match status" value="1"/>
</dbReference>
<keyword evidence="2" id="KW-0238">DNA-binding</keyword>
<dbReference type="InterPro" id="IPR036388">
    <property type="entry name" value="WH-like_DNA-bd_sf"/>
</dbReference>
<dbReference type="SUPFAM" id="SSF46785">
    <property type="entry name" value="Winged helix' DNA-binding domain"/>
    <property type="match status" value="1"/>
</dbReference>
<dbReference type="PANTHER" id="PTHR30154:SF34">
    <property type="entry name" value="TRANSCRIPTIONAL REGULATOR AZLB"/>
    <property type="match status" value="1"/>
</dbReference>
<dbReference type="EMBL" id="CP157390">
    <property type="protein sequence ID" value="XBM46891.1"/>
    <property type="molecule type" value="Genomic_DNA"/>
</dbReference>
<dbReference type="InterPro" id="IPR019888">
    <property type="entry name" value="Tscrpt_reg_AsnC-like"/>
</dbReference>
<dbReference type="GO" id="GO:0043565">
    <property type="term" value="F:sequence-specific DNA binding"/>
    <property type="evidence" value="ECO:0007669"/>
    <property type="project" value="InterPro"/>
</dbReference>
<dbReference type="InterPro" id="IPR000485">
    <property type="entry name" value="AsnC-type_HTH_dom"/>
</dbReference>
<dbReference type="GO" id="GO:0005829">
    <property type="term" value="C:cytosol"/>
    <property type="evidence" value="ECO:0007669"/>
    <property type="project" value="TreeGrafter"/>
</dbReference>
<feature type="domain" description="HTH asnC-type" evidence="4">
    <location>
        <begin position="3"/>
        <end position="64"/>
    </location>
</feature>
<sequence>MELDETHLKMLELLREDGRISIAALAEQLGISRSNAYARYEALVSDGVIRGIHADIDPQAVGLSVAALVFVTLRQSQWADFRARVETLPELEYFTVMTGEHDAMLLVRASGVSAIHNLVATRLAQWPSIKATVTVFLMDEYSAQVSLRLPEPVSDTLQASGERMGMTRFVRTSDQRAERLHAERKRR</sequence>
<dbReference type="InterPro" id="IPR036390">
    <property type="entry name" value="WH_DNA-bd_sf"/>
</dbReference>
<gene>
    <name evidence="5" type="ORF">AAME72_12440</name>
</gene>
<organism evidence="5">
    <name type="scientific">Leifsonia sp. NPDC080035</name>
    <dbReference type="NCBI Taxonomy" id="3143936"/>
    <lineage>
        <taxon>Bacteria</taxon>
        <taxon>Bacillati</taxon>
        <taxon>Actinomycetota</taxon>
        <taxon>Actinomycetes</taxon>
        <taxon>Micrococcales</taxon>
        <taxon>Microbacteriaceae</taxon>
        <taxon>Leifsonia</taxon>
    </lineage>
</organism>
<proteinExistence type="predicted"/>
<dbReference type="SUPFAM" id="SSF54909">
    <property type="entry name" value="Dimeric alpha+beta barrel"/>
    <property type="match status" value="1"/>
</dbReference>
<keyword evidence="1" id="KW-0805">Transcription regulation</keyword>
<dbReference type="InterPro" id="IPR011991">
    <property type="entry name" value="ArsR-like_HTH"/>
</dbReference>
<dbReference type="RefSeq" id="WP_348786870.1">
    <property type="nucleotide sequence ID" value="NZ_CP157390.1"/>
</dbReference>